<evidence type="ECO:0000313" key="8">
    <source>
        <dbReference type="Proteomes" id="UP000076798"/>
    </source>
</evidence>
<keyword evidence="8" id="KW-1185">Reference proteome</keyword>
<dbReference type="PROSITE" id="PS51203">
    <property type="entry name" value="CS"/>
    <property type="match status" value="1"/>
</dbReference>
<proteinExistence type="inferred from homology"/>
<reference evidence="7 8" key="1">
    <citation type="journal article" date="2016" name="Mol. Biol. Evol.">
        <title>Comparative Genomics of Early-Diverging Mushroom-Forming Fungi Provides Insights into the Origins of Lignocellulose Decay Capabilities.</title>
        <authorList>
            <person name="Nagy L.G."/>
            <person name="Riley R."/>
            <person name="Tritt A."/>
            <person name="Adam C."/>
            <person name="Daum C."/>
            <person name="Floudas D."/>
            <person name="Sun H."/>
            <person name="Yadav J.S."/>
            <person name="Pangilinan J."/>
            <person name="Larsson K.H."/>
            <person name="Matsuura K."/>
            <person name="Barry K."/>
            <person name="Labutti K."/>
            <person name="Kuo R."/>
            <person name="Ohm R.A."/>
            <person name="Bhattacharya S.S."/>
            <person name="Shirouzu T."/>
            <person name="Yoshinaga Y."/>
            <person name="Martin F.M."/>
            <person name="Grigoriev I.V."/>
            <person name="Hibbett D.S."/>
        </authorList>
    </citation>
    <scope>NUCLEOTIDE SEQUENCE [LARGE SCALE GENOMIC DNA]</scope>
    <source>
        <strain evidence="7 8">HHB10207 ss-3</strain>
    </source>
</reference>
<dbReference type="CDD" id="cd06464">
    <property type="entry name" value="ACD_sHsps-like"/>
    <property type="match status" value="1"/>
</dbReference>
<evidence type="ECO:0000259" key="5">
    <source>
        <dbReference type="PROSITE" id="PS01031"/>
    </source>
</evidence>
<dbReference type="STRING" id="1314776.A0A166D7T1"/>
<evidence type="ECO:0000259" key="6">
    <source>
        <dbReference type="PROSITE" id="PS51203"/>
    </source>
</evidence>
<dbReference type="InterPro" id="IPR031107">
    <property type="entry name" value="Small_HSP"/>
</dbReference>
<feature type="domain" description="CS" evidence="6">
    <location>
        <begin position="45"/>
        <end position="154"/>
    </location>
</feature>
<evidence type="ECO:0000256" key="2">
    <source>
        <dbReference type="PROSITE-ProRule" id="PRU00285"/>
    </source>
</evidence>
<comment type="similarity">
    <text evidence="2 3">Belongs to the small heat shock protein (HSP20) family.</text>
</comment>
<keyword evidence="1" id="KW-0346">Stress response</keyword>
<dbReference type="Pfam" id="PF00011">
    <property type="entry name" value="HSP20"/>
    <property type="match status" value="1"/>
</dbReference>
<dbReference type="InterPro" id="IPR008978">
    <property type="entry name" value="HSP20-like_chaperone"/>
</dbReference>
<dbReference type="InterPro" id="IPR007052">
    <property type="entry name" value="CS_dom"/>
</dbReference>
<gene>
    <name evidence="7" type="ORF">SISSUDRAFT_1062155</name>
</gene>
<dbReference type="Proteomes" id="UP000076798">
    <property type="component" value="Unassembled WGS sequence"/>
</dbReference>
<dbReference type="PROSITE" id="PS01031">
    <property type="entry name" value="SHSP"/>
    <property type="match status" value="1"/>
</dbReference>
<dbReference type="EMBL" id="KV428067">
    <property type="protein sequence ID" value="KZT38225.1"/>
    <property type="molecule type" value="Genomic_DNA"/>
</dbReference>
<feature type="domain" description="SHSP" evidence="5">
    <location>
        <begin position="41"/>
        <end position="154"/>
    </location>
</feature>
<evidence type="ECO:0000256" key="1">
    <source>
        <dbReference type="ARBA" id="ARBA00023016"/>
    </source>
</evidence>
<dbReference type="PANTHER" id="PTHR11527">
    <property type="entry name" value="HEAT-SHOCK PROTEIN 20 FAMILY MEMBER"/>
    <property type="match status" value="1"/>
</dbReference>
<evidence type="ECO:0000313" key="7">
    <source>
        <dbReference type="EMBL" id="KZT38225.1"/>
    </source>
</evidence>
<evidence type="ECO:0000256" key="3">
    <source>
        <dbReference type="RuleBase" id="RU003616"/>
    </source>
</evidence>
<name>A0A166D7T1_9AGAM</name>
<dbReference type="OrthoDB" id="1431247at2759"/>
<evidence type="ECO:0000256" key="4">
    <source>
        <dbReference type="SAM" id="MobiDB-lite"/>
    </source>
</evidence>
<organism evidence="7 8">
    <name type="scientific">Sistotremastrum suecicum HHB10207 ss-3</name>
    <dbReference type="NCBI Taxonomy" id="1314776"/>
    <lineage>
        <taxon>Eukaryota</taxon>
        <taxon>Fungi</taxon>
        <taxon>Dikarya</taxon>
        <taxon>Basidiomycota</taxon>
        <taxon>Agaricomycotina</taxon>
        <taxon>Agaricomycetes</taxon>
        <taxon>Sistotremastrales</taxon>
        <taxon>Sistotremastraceae</taxon>
        <taxon>Sistotremastrum</taxon>
    </lineage>
</organism>
<accession>A0A166D7T1</accession>
<feature type="region of interest" description="Disordered" evidence="4">
    <location>
        <begin position="28"/>
        <end position="47"/>
    </location>
</feature>
<sequence length="154" mass="17212">MSLSRFYYDPFFSVDDFHRLFDQAFETRSQSNNSNAVSGAKRPSSLVPRMDIHENAESNTVTATFELPGLKKEDVNIDVSDSRLTVSGQTERSSEHKEEGYAVKERSFGKFSRSINLPKGIKPHLIGAKMEDGVLTVTFPKTGQEQVPARIAIN</sequence>
<dbReference type="InterPro" id="IPR002068">
    <property type="entry name" value="A-crystallin/Hsp20_dom"/>
</dbReference>
<protein>
    <submittedName>
        <fullName evidence="7">HSP20-like chaperone</fullName>
    </submittedName>
</protein>
<feature type="compositionally biased region" description="Polar residues" evidence="4">
    <location>
        <begin position="28"/>
        <end position="37"/>
    </location>
</feature>
<dbReference type="Gene3D" id="2.60.40.790">
    <property type="match status" value="1"/>
</dbReference>
<dbReference type="AlphaFoldDB" id="A0A166D7T1"/>
<dbReference type="SUPFAM" id="SSF49764">
    <property type="entry name" value="HSP20-like chaperones"/>
    <property type="match status" value="1"/>
</dbReference>